<keyword evidence="3" id="KW-1185">Reference proteome</keyword>
<dbReference type="SUPFAM" id="SSF55729">
    <property type="entry name" value="Acyl-CoA N-acyltransferases (Nat)"/>
    <property type="match status" value="1"/>
</dbReference>
<evidence type="ECO:0000259" key="1">
    <source>
        <dbReference type="PROSITE" id="PS51186"/>
    </source>
</evidence>
<dbReference type="PROSITE" id="PS51186">
    <property type="entry name" value="GNAT"/>
    <property type="match status" value="1"/>
</dbReference>
<name>A0ABY4H499_9BACI</name>
<dbReference type="PANTHER" id="PTHR43415:SF5">
    <property type="entry name" value="ACETYLTRANSFERASE"/>
    <property type="match status" value="1"/>
</dbReference>
<sequence length="175" mass="20583">MNRIELRYFTEKDFPQLMDWIKSPEFLLQWGGPMFQYPLDHEQLKDYVNDSNTEHASQLIYCVIDKQMNTIVGHIALRNIDRTNKSARIGKVIVGDQTRGKGMGTRMMKEVLKIAFNELKLHKVSLGVFDFNEPAIRCYEKAGFKKDGLLRDHRKINNEYWSLYEMSILDCEWDG</sequence>
<dbReference type="EMBL" id="CP095074">
    <property type="protein sequence ID" value="UOQ95293.1"/>
    <property type="molecule type" value="Genomic_DNA"/>
</dbReference>
<dbReference type="RefSeq" id="WP_244755146.1">
    <property type="nucleotide sequence ID" value="NZ_CP095074.1"/>
</dbReference>
<dbReference type="PANTHER" id="PTHR43415">
    <property type="entry name" value="SPERMIDINE N(1)-ACETYLTRANSFERASE"/>
    <property type="match status" value="1"/>
</dbReference>
<organism evidence="2 3">
    <name type="scientific">Halobacillus shinanisalinarum</name>
    <dbReference type="NCBI Taxonomy" id="2932258"/>
    <lineage>
        <taxon>Bacteria</taxon>
        <taxon>Bacillati</taxon>
        <taxon>Bacillota</taxon>
        <taxon>Bacilli</taxon>
        <taxon>Bacillales</taxon>
        <taxon>Bacillaceae</taxon>
        <taxon>Halobacillus</taxon>
    </lineage>
</organism>
<evidence type="ECO:0000313" key="3">
    <source>
        <dbReference type="Proteomes" id="UP000831880"/>
    </source>
</evidence>
<accession>A0ABY4H499</accession>
<proteinExistence type="predicted"/>
<evidence type="ECO:0000313" key="2">
    <source>
        <dbReference type="EMBL" id="UOQ95293.1"/>
    </source>
</evidence>
<dbReference type="InterPro" id="IPR016181">
    <property type="entry name" value="Acyl_CoA_acyltransferase"/>
</dbReference>
<protein>
    <submittedName>
        <fullName evidence="2">GNAT family N-acetyltransferase</fullName>
    </submittedName>
</protein>
<dbReference type="Gene3D" id="3.40.630.30">
    <property type="match status" value="1"/>
</dbReference>
<dbReference type="InterPro" id="IPR000182">
    <property type="entry name" value="GNAT_dom"/>
</dbReference>
<dbReference type="CDD" id="cd04301">
    <property type="entry name" value="NAT_SF"/>
    <property type="match status" value="1"/>
</dbReference>
<feature type="domain" description="N-acetyltransferase" evidence="1">
    <location>
        <begin position="4"/>
        <end position="167"/>
    </location>
</feature>
<reference evidence="2 3" key="1">
    <citation type="submission" date="2022-04" db="EMBL/GenBank/DDBJ databases">
        <title>Halobacillus sp. isolated from saltern.</title>
        <authorList>
            <person name="Won M."/>
            <person name="Lee C.-M."/>
            <person name="Woen H.-Y."/>
            <person name="Kwon S.-W."/>
        </authorList>
    </citation>
    <scope>NUCLEOTIDE SEQUENCE [LARGE SCALE GENOMIC DNA]</scope>
    <source>
        <strain evidence="2 3">SSTM10-2</strain>
    </source>
</reference>
<dbReference type="Proteomes" id="UP000831880">
    <property type="component" value="Chromosome"/>
</dbReference>
<gene>
    <name evidence="2" type="ORF">MUO14_10395</name>
</gene>
<dbReference type="Pfam" id="PF13302">
    <property type="entry name" value="Acetyltransf_3"/>
    <property type="match status" value="1"/>
</dbReference>